<name>A0A6G1IH30_9PLEO</name>
<dbReference type="PANTHER" id="PTHR24198">
    <property type="entry name" value="ANKYRIN REPEAT AND PROTEIN KINASE DOMAIN-CONTAINING PROTEIN"/>
    <property type="match status" value="1"/>
</dbReference>
<keyword evidence="2" id="KW-0040">ANK repeat</keyword>
<evidence type="ECO:0000313" key="3">
    <source>
        <dbReference type="EMBL" id="KAF2677536.1"/>
    </source>
</evidence>
<dbReference type="PANTHER" id="PTHR24198:SF165">
    <property type="entry name" value="ANKYRIN REPEAT-CONTAINING PROTEIN-RELATED"/>
    <property type="match status" value="1"/>
</dbReference>
<dbReference type="Gene3D" id="1.25.40.20">
    <property type="entry name" value="Ankyrin repeat-containing domain"/>
    <property type="match status" value="1"/>
</dbReference>
<reference evidence="3" key="1">
    <citation type="journal article" date="2020" name="Stud. Mycol.">
        <title>101 Dothideomycetes genomes: a test case for predicting lifestyles and emergence of pathogens.</title>
        <authorList>
            <person name="Haridas S."/>
            <person name="Albert R."/>
            <person name="Binder M."/>
            <person name="Bloem J."/>
            <person name="Labutti K."/>
            <person name="Salamov A."/>
            <person name="Andreopoulos B."/>
            <person name="Baker S."/>
            <person name="Barry K."/>
            <person name="Bills G."/>
            <person name="Bluhm B."/>
            <person name="Cannon C."/>
            <person name="Castanera R."/>
            <person name="Culley D."/>
            <person name="Daum C."/>
            <person name="Ezra D."/>
            <person name="Gonzalez J."/>
            <person name="Henrissat B."/>
            <person name="Kuo A."/>
            <person name="Liang C."/>
            <person name="Lipzen A."/>
            <person name="Lutzoni F."/>
            <person name="Magnuson J."/>
            <person name="Mondo S."/>
            <person name="Nolan M."/>
            <person name="Ohm R."/>
            <person name="Pangilinan J."/>
            <person name="Park H.-J."/>
            <person name="Ramirez L."/>
            <person name="Alfaro M."/>
            <person name="Sun H."/>
            <person name="Tritt A."/>
            <person name="Yoshinaga Y."/>
            <person name="Zwiers L.-H."/>
            <person name="Turgeon B."/>
            <person name="Goodwin S."/>
            <person name="Spatafora J."/>
            <person name="Crous P."/>
            <person name="Grigoriev I."/>
        </authorList>
    </citation>
    <scope>NUCLEOTIDE SEQUENCE</scope>
    <source>
        <strain evidence="3">CBS 122367</strain>
    </source>
</reference>
<dbReference type="OrthoDB" id="426293at2759"/>
<dbReference type="SUPFAM" id="SSF48403">
    <property type="entry name" value="Ankyrin repeat"/>
    <property type="match status" value="1"/>
</dbReference>
<sequence>MAAQSHDPHAKAIMRSLIRAGADVDTGDFWHRTPLIYAAAEQDFDDATFLEPLLESGRANIDAQDCRERTTLGYAALMGCPKTVKRLLDAGADPTIPANWGYTPVVEALVANHSAAVQTLLEFHHRNDIPIQVRHGKPVEIIGNRTLLHLLAEHGDARILRLFKQYVRDIDSAMVDPKAESKEGVPADDVFKVKTNVDKDTRMAWEELFGTIEGYYMCDVKDTQTDDSDSDGEFEDAKSSW</sequence>
<dbReference type="InterPro" id="IPR036770">
    <property type="entry name" value="Ankyrin_rpt-contain_sf"/>
</dbReference>
<organism evidence="3 4">
    <name type="scientific">Lentithecium fluviatile CBS 122367</name>
    <dbReference type="NCBI Taxonomy" id="1168545"/>
    <lineage>
        <taxon>Eukaryota</taxon>
        <taxon>Fungi</taxon>
        <taxon>Dikarya</taxon>
        <taxon>Ascomycota</taxon>
        <taxon>Pezizomycotina</taxon>
        <taxon>Dothideomycetes</taxon>
        <taxon>Pleosporomycetidae</taxon>
        <taxon>Pleosporales</taxon>
        <taxon>Massarineae</taxon>
        <taxon>Lentitheciaceae</taxon>
        <taxon>Lentithecium</taxon>
    </lineage>
</organism>
<dbReference type="Proteomes" id="UP000799291">
    <property type="component" value="Unassembled WGS sequence"/>
</dbReference>
<proteinExistence type="predicted"/>
<dbReference type="Pfam" id="PF12796">
    <property type="entry name" value="Ank_2"/>
    <property type="match status" value="1"/>
</dbReference>
<evidence type="ECO:0000256" key="1">
    <source>
        <dbReference type="ARBA" id="ARBA00022737"/>
    </source>
</evidence>
<dbReference type="EMBL" id="MU005621">
    <property type="protein sequence ID" value="KAF2677536.1"/>
    <property type="molecule type" value="Genomic_DNA"/>
</dbReference>
<dbReference type="InterPro" id="IPR002110">
    <property type="entry name" value="Ankyrin_rpt"/>
</dbReference>
<accession>A0A6G1IH30</accession>
<gene>
    <name evidence="3" type="ORF">K458DRAFT_158734</name>
</gene>
<keyword evidence="1" id="KW-0677">Repeat</keyword>
<evidence type="ECO:0000256" key="2">
    <source>
        <dbReference type="ARBA" id="ARBA00023043"/>
    </source>
</evidence>
<keyword evidence="4" id="KW-1185">Reference proteome</keyword>
<evidence type="ECO:0000313" key="4">
    <source>
        <dbReference type="Proteomes" id="UP000799291"/>
    </source>
</evidence>
<dbReference type="SMART" id="SM00248">
    <property type="entry name" value="ANK"/>
    <property type="match status" value="4"/>
</dbReference>
<protein>
    <submittedName>
        <fullName evidence="3">Ankyrin</fullName>
    </submittedName>
</protein>
<dbReference type="AlphaFoldDB" id="A0A6G1IH30"/>